<evidence type="ECO:0000313" key="2">
    <source>
        <dbReference type="Proteomes" id="UP001164929"/>
    </source>
</evidence>
<protein>
    <submittedName>
        <fullName evidence="1">Uncharacterized protein</fullName>
    </submittedName>
</protein>
<accession>A0AAD6RJ83</accession>
<organism evidence="1 2">
    <name type="scientific">Populus alba x Populus x berolinensis</name>
    <dbReference type="NCBI Taxonomy" id="444605"/>
    <lineage>
        <taxon>Eukaryota</taxon>
        <taxon>Viridiplantae</taxon>
        <taxon>Streptophyta</taxon>
        <taxon>Embryophyta</taxon>
        <taxon>Tracheophyta</taxon>
        <taxon>Spermatophyta</taxon>
        <taxon>Magnoliopsida</taxon>
        <taxon>eudicotyledons</taxon>
        <taxon>Gunneridae</taxon>
        <taxon>Pentapetalae</taxon>
        <taxon>rosids</taxon>
        <taxon>fabids</taxon>
        <taxon>Malpighiales</taxon>
        <taxon>Salicaceae</taxon>
        <taxon>Saliceae</taxon>
        <taxon>Populus</taxon>
    </lineage>
</organism>
<dbReference type="AlphaFoldDB" id="A0AAD6RJ83"/>
<reference evidence="1 2" key="1">
    <citation type="journal article" date="2023" name="Mol. Ecol. Resour.">
        <title>Chromosome-level genome assembly of a triploid poplar Populus alba 'Berolinensis'.</title>
        <authorList>
            <person name="Chen S."/>
            <person name="Yu Y."/>
            <person name="Wang X."/>
            <person name="Wang S."/>
            <person name="Zhang T."/>
            <person name="Zhou Y."/>
            <person name="He R."/>
            <person name="Meng N."/>
            <person name="Wang Y."/>
            <person name="Liu W."/>
            <person name="Liu Z."/>
            <person name="Liu J."/>
            <person name="Guo Q."/>
            <person name="Huang H."/>
            <person name="Sederoff R.R."/>
            <person name="Wang G."/>
            <person name="Qu G."/>
            <person name="Chen S."/>
        </authorList>
    </citation>
    <scope>NUCLEOTIDE SEQUENCE [LARGE SCALE GENOMIC DNA]</scope>
    <source>
        <strain evidence="1">SC-2020</strain>
    </source>
</reference>
<dbReference type="Proteomes" id="UP001164929">
    <property type="component" value="Chromosome 1"/>
</dbReference>
<comment type="caution">
    <text evidence="1">The sequence shown here is derived from an EMBL/GenBank/DDBJ whole genome shotgun (WGS) entry which is preliminary data.</text>
</comment>
<dbReference type="EMBL" id="JAQIZT010000001">
    <property type="protein sequence ID" value="KAJ7010050.1"/>
    <property type="molecule type" value="Genomic_DNA"/>
</dbReference>
<keyword evidence="2" id="KW-1185">Reference proteome</keyword>
<gene>
    <name evidence="1" type="ORF">NC653_000697</name>
</gene>
<evidence type="ECO:0000313" key="1">
    <source>
        <dbReference type="EMBL" id="KAJ7010050.1"/>
    </source>
</evidence>
<sequence length="30" mass="3386">MIQTMLFTNCNFGNSCDLLILSFSIARCTK</sequence>
<name>A0AAD6RJ83_9ROSI</name>
<proteinExistence type="predicted"/>